<keyword evidence="1" id="KW-0812">Transmembrane</keyword>
<gene>
    <name evidence="2" type="ORF">NCTC12965_02864</name>
</gene>
<name>A0A4U9U8R9_SERFO</name>
<organism evidence="2">
    <name type="scientific">Serratia fonticola</name>
    <dbReference type="NCBI Taxonomy" id="47917"/>
    <lineage>
        <taxon>Bacteria</taxon>
        <taxon>Pseudomonadati</taxon>
        <taxon>Pseudomonadota</taxon>
        <taxon>Gammaproteobacteria</taxon>
        <taxon>Enterobacterales</taxon>
        <taxon>Yersiniaceae</taxon>
        <taxon>Serratia</taxon>
    </lineage>
</organism>
<evidence type="ECO:0000313" key="2">
    <source>
        <dbReference type="EMBL" id="VTR29376.1"/>
    </source>
</evidence>
<dbReference type="AlphaFoldDB" id="A0A4U9U8R9"/>
<protein>
    <submittedName>
        <fullName evidence="2">Methyl viologen resistance protein SmvA</fullName>
    </submittedName>
</protein>
<keyword evidence="1" id="KW-1133">Transmembrane helix</keyword>
<proteinExistence type="predicted"/>
<dbReference type="EMBL" id="CABEEZ010000065">
    <property type="protein sequence ID" value="VTR29376.1"/>
    <property type="molecule type" value="Genomic_DNA"/>
</dbReference>
<feature type="transmembrane region" description="Helical" evidence="1">
    <location>
        <begin position="20"/>
        <end position="39"/>
    </location>
</feature>
<reference evidence="2" key="1">
    <citation type="submission" date="2019-05" db="EMBL/GenBank/DDBJ databases">
        <authorList>
            <consortium name="Pathogen Informatics"/>
        </authorList>
    </citation>
    <scope>NUCLEOTIDE SEQUENCE [LARGE SCALE GENOMIC DNA]</scope>
    <source>
        <strain evidence="2">NCTC12965</strain>
    </source>
</reference>
<evidence type="ECO:0000256" key="1">
    <source>
        <dbReference type="SAM" id="Phobius"/>
    </source>
</evidence>
<sequence length="50" mass="5122">MLNAPEDKAGMVAAIEDVSWELGGVLGVTLLGGLMTAVYSHSLVLPANLP</sequence>
<keyword evidence="1" id="KW-0472">Membrane</keyword>
<accession>A0A4U9U8R9</accession>